<reference evidence="1 2" key="1">
    <citation type="journal article" date="2023" name="Ecotoxicol. Environ. Saf.">
        <title>Mercury remediation potential of mercury-resistant strain Rheinheimera metallidurans sp. nov. isolated from a municipal waste dumping site.</title>
        <authorList>
            <person name="Yadav V."/>
            <person name="Manjhi A."/>
            <person name="Vadakedath N."/>
        </authorList>
    </citation>
    <scope>NUCLEOTIDE SEQUENCE [LARGE SCALE GENOMIC DNA]</scope>
    <source>
        <strain evidence="1 2">E-49</strain>
    </source>
</reference>
<dbReference type="Pfam" id="PF13710">
    <property type="entry name" value="ACT_5"/>
    <property type="match status" value="1"/>
</dbReference>
<dbReference type="EMBL" id="JALAAR010000005">
    <property type="protein sequence ID" value="MEH8017112.1"/>
    <property type="molecule type" value="Genomic_DNA"/>
</dbReference>
<organism evidence="1 2">
    <name type="scientific">Rheinheimera muenzenbergensis</name>
    <dbReference type="NCBI Taxonomy" id="1193628"/>
    <lineage>
        <taxon>Bacteria</taxon>
        <taxon>Pseudomonadati</taxon>
        <taxon>Pseudomonadota</taxon>
        <taxon>Gammaproteobacteria</taxon>
        <taxon>Chromatiales</taxon>
        <taxon>Chromatiaceae</taxon>
        <taxon>Rheinheimera</taxon>
    </lineage>
</organism>
<sequence length="84" mass="9404">MNHVLNITATNTPAVVERLLQVTRYRGYELAGLQLTPRHDAQSLTITLTVRSDKPIHLLTSQLHKLYDIQQLELAGSERAVLSA</sequence>
<dbReference type="Gene3D" id="3.30.70.260">
    <property type="match status" value="1"/>
</dbReference>
<proteinExistence type="predicted"/>
<evidence type="ECO:0000313" key="1">
    <source>
        <dbReference type="EMBL" id="MEH8017112.1"/>
    </source>
</evidence>
<keyword evidence="1" id="KW-0808">Transferase</keyword>
<comment type="caution">
    <text evidence="1">The sequence shown here is derived from an EMBL/GenBank/DDBJ whole genome shotgun (WGS) entry which is preliminary data.</text>
</comment>
<keyword evidence="2" id="KW-1185">Reference proteome</keyword>
<dbReference type="InterPro" id="IPR045865">
    <property type="entry name" value="ACT-like_dom_sf"/>
</dbReference>
<dbReference type="EC" id="2.2.1.6" evidence="1"/>
<dbReference type="GO" id="GO:0003984">
    <property type="term" value="F:acetolactate synthase activity"/>
    <property type="evidence" value="ECO:0007669"/>
    <property type="project" value="UniProtKB-EC"/>
</dbReference>
<dbReference type="SUPFAM" id="SSF55021">
    <property type="entry name" value="ACT-like"/>
    <property type="match status" value="1"/>
</dbReference>
<evidence type="ECO:0000313" key="2">
    <source>
        <dbReference type="Proteomes" id="UP001375382"/>
    </source>
</evidence>
<dbReference type="NCBIfam" id="NF008362">
    <property type="entry name" value="PRK11152.1"/>
    <property type="match status" value="1"/>
</dbReference>
<protein>
    <submittedName>
        <fullName evidence="1">Acetolactate synthase 2 small subunit</fullName>
        <ecNumber evidence="1">2.2.1.6</ecNumber>
    </submittedName>
</protein>
<dbReference type="Proteomes" id="UP001375382">
    <property type="component" value="Unassembled WGS sequence"/>
</dbReference>
<gene>
    <name evidence="1" type="primary">ilvM</name>
    <name evidence="1" type="ORF">MN202_07710</name>
</gene>
<name>A0ABU8C5B8_9GAMM</name>
<dbReference type="RefSeq" id="WP_335735520.1">
    <property type="nucleotide sequence ID" value="NZ_JALAAR010000005.1"/>
</dbReference>
<accession>A0ABU8C5B8</accession>